<sequence length="556" mass="61125">MSVTYAVPGVYVEERNARALSIQSGETAVPVFIGHFNSIDGTPLKGCVPVQSWLAFTKRFGASDTLTIDVSNNEVKNKMPHLGSYSVRLYFENGGGPCYVLHLSGQDETQLNTMAEAIEQCPDITLLVWCERTEKDVEVYQKLGTLLGASATSGGNRGTFLLVDAQATDVQNKDFIVPQVTQPTQVATYFPALATGYVREVSDVGVTVTGITEEQEDLTKVSMPDYKLENLTLAMLKRAIALWESEAKREEKAGQAAKTNAETLKKIKKELSAKNLAAEKKIDDFTDVQKNTMTEAGLSDNDLNKLTLTTLQNKIDFFQKEGKKFKEAAEKSNEKAKYWQTTYNTCHAAAQQQIAGPVIVRASAAMAGVIARVDRERGVWKAPANVALVGVTELISIPKGGVSQPIRLDDAINEKLVDKKVNAIRTFRGQGVMVWGACTMAEPSKTAWRYISVRRLFNTVERDAHATLRTMVFEPNNAPTWEAVRSALDHYLFALWRKGALQGETPAQAYFVQIGLGVTMTQDDIDNGRMIIKAGLAAVRPAEFIVLQLTQDMVPS</sequence>
<protein>
    <submittedName>
        <fullName evidence="4">Tail sheath protein gp18</fullName>
    </submittedName>
</protein>
<feature type="coiled-coil region" evidence="2">
    <location>
        <begin position="233"/>
        <end position="281"/>
    </location>
</feature>
<dbReference type="HOGENOM" id="CLU_009303_2_0_4"/>
<evidence type="ECO:0000256" key="1">
    <source>
        <dbReference type="ARBA" id="ARBA00008005"/>
    </source>
</evidence>
<dbReference type="EMBL" id="FR687359">
    <property type="protein sequence ID" value="CBW76027.1"/>
    <property type="molecule type" value="Genomic_DNA"/>
</dbReference>
<dbReference type="STRING" id="882378.RBRH_02045"/>
<keyword evidence="2" id="KW-0175">Coiled coil</keyword>
<organism evidence="4 5">
    <name type="scientific">Mycetohabitans rhizoxinica (strain DSM 19002 / CIP 109453 / HKI 454)</name>
    <name type="common">Paraburkholderia rhizoxinica</name>
    <dbReference type="NCBI Taxonomy" id="882378"/>
    <lineage>
        <taxon>Bacteria</taxon>
        <taxon>Pseudomonadati</taxon>
        <taxon>Pseudomonadota</taxon>
        <taxon>Betaproteobacteria</taxon>
        <taxon>Burkholderiales</taxon>
        <taxon>Burkholderiaceae</taxon>
        <taxon>Mycetohabitans</taxon>
    </lineage>
</organism>
<name>E5ALK6_MYCRK</name>
<dbReference type="eggNOG" id="COG3497">
    <property type="taxonomic scope" value="Bacteria"/>
</dbReference>
<dbReference type="Gene3D" id="3.40.50.11780">
    <property type="match status" value="1"/>
</dbReference>
<dbReference type="PANTHER" id="PTHR35861:SF1">
    <property type="entry name" value="PHAGE TAIL SHEATH PROTEIN"/>
    <property type="match status" value="1"/>
</dbReference>
<dbReference type="PANTHER" id="PTHR35861">
    <property type="match status" value="1"/>
</dbReference>
<dbReference type="Pfam" id="PF17482">
    <property type="entry name" value="Phage_sheath_1C"/>
    <property type="match status" value="1"/>
</dbReference>
<gene>
    <name evidence="4" type="ordered locus">RBRH_02045</name>
</gene>
<evidence type="ECO:0000313" key="4">
    <source>
        <dbReference type="EMBL" id="CBW76027.1"/>
    </source>
</evidence>
<evidence type="ECO:0000259" key="3">
    <source>
        <dbReference type="Pfam" id="PF17482"/>
    </source>
</evidence>
<proteinExistence type="inferred from homology"/>
<evidence type="ECO:0000256" key="2">
    <source>
        <dbReference type="SAM" id="Coils"/>
    </source>
</evidence>
<reference evidence="4 5" key="1">
    <citation type="journal article" date="2011" name="J. Bacteriol.">
        <title>Complete genome sequence of Burkholderia rhizoxinica, an endosymbiont of Rhizopus microsporus.</title>
        <authorList>
            <person name="Lackner G."/>
            <person name="Moebius N."/>
            <person name="Partida-Martinez L."/>
            <person name="Hertweck C."/>
        </authorList>
    </citation>
    <scope>NUCLEOTIDE SEQUENCE [LARGE SCALE GENOMIC DNA]</scope>
    <source>
        <strain evidence="5">DSM 19002 / CIP 109453 / HKI 454</strain>
    </source>
</reference>
<feature type="domain" description="Tail sheath protein C-terminal" evidence="3">
    <location>
        <begin position="446"/>
        <end position="548"/>
    </location>
</feature>
<dbReference type="InterPro" id="IPR052042">
    <property type="entry name" value="Tail_sheath_structural"/>
</dbReference>
<dbReference type="RefSeq" id="WP_013436256.1">
    <property type="nucleotide sequence ID" value="NC_014722.1"/>
</dbReference>
<dbReference type="Proteomes" id="UP000007437">
    <property type="component" value="Chromosome"/>
</dbReference>
<dbReference type="KEGG" id="brh:RBRH_02045"/>
<evidence type="ECO:0000313" key="5">
    <source>
        <dbReference type="Proteomes" id="UP000007437"/>
    </source>
</evidence>
<dbReference type="AlphaFoldDB" id="E5ALK6"/>
<dbReference type="InterPro" id="IPR020287">
    <property type="entry name" value="Tail_sheath_C"/>
</dbReference>
<accession>E5ALK6</accession>
<comment type="similarity">
    <text evidence="1">Belongs to the myoviridae tail sheath protein family.</text>
</comment>